<name>A0AAU9QPE0_9VIBR</name>
<evidence type="ECO:0000313" key="3">
    <source>
        <dbReference type="Proteomes" id="UP001295462"/>
    </source>
</evidence>
<evidence type="ECO:0000313" key="2">
    <source>
        <dbReference type="EMBL" id="CAH1597373.1"/>
    </source>
</evidence>
<gene>
    <name evidence="2" type="ORF">THF1A12_320031</name>
</gene>
<accession>A0AAU9QPE0</accession>
<protein>
    <submittedName>
        <fullName evidence="2">Uncharacterized protein</fullName>
    </submittedName>
</protein>
<organism evidence="2 3">
    <name type="scientific">Vibrio jasicida</name>
    <dbReference type="NCBI Taxonomy" id="766224"/>
    <lineage>
        <taxon>Bacteria</taxon>
        <taxon>Pseudomonadati</taxon>
        <taxon>Pseudomonadota</taxon>
        <taxon>Gammaproteobacteria</taxon>
        <taxon>Vibrionales</taxon>
        <taxon>Vibrionaceae</taxon>
        <taxon>Vibrio</taxon>
    </lineage>
</organism>
<dbReference type="RefSeq" id="WP_409589391.1">
    <property type="nucleotide sequence ID" value="NZ_CAKMTZ010000085.1"/>
</dbReference>
<evidence type="ECO:0000256" key="1">
    <source>
        <dbReference type="SAM" id="Phobius"/>
    </source>
</evidence>
<feature type="transmembrane region" description="Helical" evidence="1">
    <location>
        <begin position="67"/>
        <end position="90"/>
    </location>
</feature>
<sequence>MELLITFATDRSLLFMVMVATGGVTAWYLSLISFFTCFHSLPVVKRIKLEDGNAPTAGEIKRFFGSISLLCICISVGCFATLVISLYSFMFNEAPQVTDSILNITSIVLDGFSYREWILASMFIIAMICSVPLGYFQGIRSTFAAQR</sequence>
<dbReference type="EMBL" id="CAKMUD010000086">
    <property type="protein sequence ID" value="CAH1597373.1"/>
    <property type="molecule type" value="Genomic_DNA"/>
</dbReference>
<keyword evidence="1" id="KW-0472">Membrane</keyword>
<keyword evidence="1" id="KW-0812">Transmembrane</keyword>
<keyword evidence="1" id="KW-1133">Transmembrane helix</keyword>
<dbReference type="AlphaFoldDB" id="A0AAU9QPE0"/>
<comment type="caution">
    <text evidence="2">The sequence shown here is derived from an EMBL/GenBank/DDBJ whole genome shotgun (WGS) entry which is preliminary data.</text>
</comment>
<dbReference type="Proteomes" id="UP001295462">
    <property type="component" value="Unassembled WGS sequence"/>
</dbReference>
<feature type="transmembrane region" description="Helical" evidence="1">
    <location>
        <begin position="12"/>
        <end position="38"/>
    </location>
</feature>
<feature type="transmembrane region" description="Helical" evidence="1">
    <location>
        <begin position="117"/>
        <end position="136"/>
    </location>
</feature>
<proteinExistence type="predicted"/>
<reference evidence="2" key="1">
    <citation type="submission" date="2022-01" db="EMBL/GenBank/DDBJ databases">
        <authorList>
            <person name="Lagorce A."/>
        </authorList>
    </citation>
    <scope>NUCLEOTIDE SEQUENCE</scope>
    <source>
        <strain evidence="2">Th15_F1_A12</strain>
    </source>
</reference>